<keyword evidence="1" id="KW-1133">Transmembrane helix</keyword>
<reference evidence="2 3" key="1">
    <citation type="submission" date="2024-04" db="EMBL/GenBank/DDBJ databases">
        <title>genome sequences of Mucor flavus KT1a and Helicostylum pulchrum KT1b strains isolation_sourced from the surface of a dry-aged beef.</title>
        <authorList>
            <person name="Toyotome T."/>
            <person name="Hosono M."/>
            <person name="Torimaru M."/>
            <person name="Fukuda K."/>
            <person name="Mikami N."/>
        </authorList>
    </citation>
    <scope>NUCLEOTIDE SEQUENCE [LARGE SCALE GENOMIC DNA]</scope>
    <source>
        <strain evidence="2 3">KT1b</strain>
    </source>
</reference>
<keyword evidence="3" id="KW-1185">Reference proteome</keyword>
<keyword evidence="1" id="KW-0472">Membrane</keyword>
<sequence>MGLNNCCFCIPLSYCDCRHFIVVNSFPQQDLSASLAVFWTSVSVVGVYAISSLFGVVGGITQNRGMVNIFRFLYWIMSVLLLVSSIGIWIAMMVKQSTIVTGCQQYLTEMSNSNSSPYYSPVTLPNGTSNLHRDDCAAATKQLLIVSGIIILIGNFLQIYFASTINAYACRLKSSGGGRAAQHHKLRDMDDFPETSKMSQLESFGGGLLFITNNGILLTYLRVASLN</sequence>
<name>A0ABP9YGY5_9FUNG</name>
<feature type="transmembrane region" description="Helical" evidence="1">
    <location>
        <begin position="143"/>
        <end position="169"/>
    </location>
</feature>
<gene>
    <name evidence="2" type="ORF">HPULCUR_011737</name>
</gene>
<protein>
    <submittedName>
        <fullName evidence="2">Uncharacterized protein</fullName>
    </submittedName>
</protein>
<feature type="transmembrane region" description="Helical" evidence="1">
    <location>
        <begin position="72"/>
        <end position="92"/>
    </location>
</feature>
<comment type="caution">
    <text evidence="2">The sequence shown here is derived from an EMBL/GenBank/DDBJ whole genome shotgun (WGS) entry which is preliminary data.</text>
</comment>
<dbReference type="Proteomes" id="UP001476247">
    <property type="component" value="Unassembled WGS sequence"/>
</dbReference>
<accession>A0ABP9YGY5</accession>
<feature type="transmembrane region" description="Helical" evidence="1">
    <location>
        <begin position="36"/>
        <end position="60"/>
    </location>
</feature>
<proteinExistence type="predicted"/>
<evidence type="ECO:0000256" key="1">
    <source>
        <dbReference type="SAM" id="Phobius"/>
    </source>
</evidence>
<organism evidence="2 3">
    <name type="scientific">Helicostylum pulchrum</name>
    <dbReference type="NCBI Taxonomy" id="562976"/>
    <lineage>
        <taxon>Eukaryota</taxon>
        <taxon>Fungi</taxon>
        <taxon>Fungi incertae sedis</taxon>
        <taxon>Mucoromycota</taxon>
        <taxon>Mucoromycotina</taxon>
        <taxon>Mucoromycetes</taxon>
        <taxon>Mucorales</taxon>
        <taxon>Mucorineae</taxon>
        <taxon>Mucoraceae</taxon>
        <taxon>Helicostylum</taxon>
    </lineage>
</organism>
<keyword evidence="1" id="KW-0812">Transmembrane</keyword>
<dbReference type="EMBL" id="BAABUJ010000059">
    <property type="protein sequence ID" value="GAA5806206.1"/>
    <property type="molecule type" value="Genomic_DNA"/>
</dbReference>
<evidence type="ECO:0000313" key="2">
    <source>
        <dbReference type="EMBL" id="GAA5806206.1"/>
    </source>
</evidence>
<evidence type="ECO:0000313" key="3">
    <source>
        <dbReference type="Proteomes" id="UP001476247"/>
    </source>
</evidence>